<dbReference type="InterPro" id="IPR038765">
    <property type="entry name" value="Papain-like_cys_pep_sf"/>
</dbReference>
<reference evidence="4 5" key="1">
    <citation type="journal article" date="2019" name="Nat. Med.">
        <title>A library of human gut bacterial isolates paired with longitudinal multiomics data enables mechanistic microbiome research.</title>
        <authorList>
            <person name="Poyet M."/>
            <person name="Groussin M."/>
            <person name="Gibbons S.M."/>
            <person name="Avila-Pacheco J."/>
            <person name="Jiang X."/>
            <person name="Kearney S.M."/>
            <person name="Perrotta A.R."/>
            <person name="Berdy B."/>
            <person name="Zhao S."/>
            <person name="Lieberman T.D."/>
            <person name="Swanson P.K."/>
            <person name="Smith M."/>
            <person name="Roesemann S."/>
            <person name="Alexander J.E."/>
            <person name="Rich S.A."/>
            <person name="Livny J."/>
            <person name="Vlamakis H."/>
            <person name="Clish C."/>
            <person name="Bullock K."/>
            <person name="Deik A."/>
            <person name="Scott J."/>
            <person name="Pierce K.A."/>
            <person name="Xavier R.J."/>
            <person name="Alm E.J."/>
        </authorList>
    </citation>
    <scope>NUCLEOTIDE SEQUENCE [LARGE SCALE GENOMIC DNA]</scope>
    <source>
        <strain evidence="2 4">BIOML-A4</strain>
        <strain evidence="3 5">BIOML-A5</strain>
    </source>
</reference>
<dbReference type="SUPFAM" id="SSF54001">
    <property type="entry name" value="Cysteine proteinases"/>
    <property type="match status" value="1"/>
</dbReference>
<sequence>MPKRIIMMIGLICLLISGCTVRTNPSVSLESLPIGYYQGTGYIGNHDQRLLLMNTGYGWLGKIGRYGTIQQLQEQEGTLTFVFRDEEFTLELQKQGDSYQGALQSQDQQLTVDLTWIEPDTQALLNFSVLAPLEEKSALLANYQQFPADGQVPPYQFELGKDSEASAWLDRHQLDTILGDKTDTDLMKAALFWVCEQYDHVSNSQYRGESQFDNVGNFADDGNGLNCNNLSVLLSGILRSYGVKAVPIWCLSASEWDNDCHVIVQAYSESLDQWVFLDPTYNLMLSDDQGNYINVEALRSILIEGQPLNANPEANYNGKPFDLENYRNYMTKNTFRFERPAFCGRFISEKVMLVPEGTNYSKNTMMTTDWEAFWALPER</sequence>
<evidence type="ECO:0000313" key="4">
    <source>
        <dbReference type="Proteomes" id="UP000433575"/>
    </source>
</evidence>
<feature type="domain" description="Transglutaminase-like" evidence="1">
    <location>
        <begin position="178"/>
        <end position="279"/>
    </location>
</feature>
<dbReference type="InterPro" id="IPR002931">
    <property type="entry name" value="Transglutaminase-like"/>
</dbReference>
<proteinExistence type="predicted"/>
<dbReference type="PROSITE" id="PS51257">
    <property type="entry name" value="PROKAR_LIPOPROTEIN"/>
    <property type="match status" value="1"/>
</dbReference>
<organism evidence="2 4">
    <name type="scientific">Holdemania massiliensis</name>
    <dbReference type="NCBI Taxonomy" id="1468449"/>
    <lineage>
        <taxon>Bacteria</taxon>
        <taxon>Bacillati</taxon>
        <taxon>Bacillota</taxon>
        <taxon>Erysipelotrichia</taxon>
        <taxon>Erysipelotrichales</taxon>
        <taxon>Erysipelotrichaceae</taxon>
        <taxon>Holdemania</taxon>
    </lineage>
</organism>
<evidence type="ECO:0000313" key="2">
    <source>
        <dbReference type="EMBL" id="MSA90950.1"/>
    </source>
</evidence>
<protein>
    <recommendedName>
        <fullName evidence="1">Transglutaminase-like domain-containing protein</fullName>
    </recommendedName>
</protein>
<dbReference type="EMBL" id="WKPI01000041">
    <property type="protein sequence ID" value="MSC34721.1"/>
    <property type="molecule type" value="Genomic_DNA"/>
</dbReference>
<dbReference type="Pfam" id="PF01841">
    <property type="entry name" value="Transglut_core"/>
    <property type="match status" value="1"/>
</dbReference>
<gene>
    <name evidence="3" type="ORF">GKD88_16455</name>
    <name evidence="2" type="ORF">GKE08_16575</name>
</gene>
<dbReference type="Proteomes" id="UP000433575">
    <property type="component" value="Unassembled WGS sequence"/>
</dbReference>
<dbReference type="AlphaFoldDB" id="A0A6N7SBG7"/>
<evidence type="ECO:0000259" key="1">
    <source>
        <dbReference type="Pfam" id="PF01841"/>
    </source>
</evidence>
<keyword evidence="5" id="KW-1185">Reference proteome</keyword>
<accession>A0A6N7SBG7</accession>
<comment type="caution">
    <text evidence="2">The sequence shown here is derived from an EMBL/GenBank/DDBJ whole genome shotgun (WGS) entry which is preliminary data.</text>
</comment>
<evidence type="ECO:0000313" key="5">
    <source>
        <dbReference type="Proteomes" id="UP000480929"/>
    </source>
</evidence>
<dbReference type="OrthoDB" id="1651128at2"/>
<dbReference type="RefSeq" id="WP_154240364.1">
    <property type="nucleotide sequence ID" value="NZ_CALJPI010000321.1"/>
</dbReference>
<evidence type="ECO:0000313" key="3">
    <source>
        <dbReference type="EMBL" id="MSC34721.1"/>
    </source>
</evidence>
<dbReference type="EMBL" id="WKPJ01000038">
    <property type="protein sequence ID" value="MSA90950.1"/>
    <property type="molecule type" value="Genomic_DNA"/>
</dbReference>
<dbReference type="Proteomes" id="UP000480929">
    <property type="component" value="Unassembled WGS sequence"/>
</dbReference>
<name>A0A6N7SBG7_9FIRM</name>